<dbReference type="RefSeq" id="WP_140230840.1">
    <property type="nucleotide sequence ID" value="NZ_BAAAEV010000001.1"/>
</dbReference>
<dbReference type="Proteomes" id="UP000788153">
    <property type="component" value="Unassembled WGS sequence"/>
</dbReference>
<dbReference type="PANTHER" id="PTHR34606:SF15">
    <property type="entry name" value="BON DOMAIN-CONTAINING PROTEIN"/>
    <property type="match status" value="1"/>
</dbReference>
<dbReference type="InterPro" id="IPR007055">
    <property type="entry name" value="BON_dom"/>
</dbReference>
<dbReference type="InterPro" id="IPR051686">
    <property type="entry name" value="Lipoprotein_DolP"/>
</dbReference>
<keyword evidence="3" id="KW-1185">Reference proteome</keyword>
<dbReference type="Gene3D" id="3.30.1340.30">
    <property type="match status" value="3"/>
</dbReference>
<dbReference type="InterPro" id="IPR014004">
    <property type="entry name" value="Transpt-assoc_nodulatn_dom_bac"/>
</dbReference>
<dbReference type="PANTHER" id="PTHR34606">
    <property type="entry name" value="BON DOMAIN-CONTAINING PROTEIN"/>
    <property type="match status" value="1"/>
</dbReference>
<feature type="domain" description="BON" evidence="1">
    <location>
        <begin position="149"/>
        <end position="217"/>
    </location>
</feature>
<comment type="caution">
    <text evidence="2">The sequence shown here is derived from an EMBL/GenBank/DDBJ whole genome shotgun (WGS) entry which is preliminary data.</text>
</comment>
<dbReference type="SMART" id="SM00749">
    <property type="entry name" value="BON"/>
    <property type="match status" value="3"/>
</dbReference>
<proteinExistence type="predicted"/>
<accession>A0ABX0U3R1</accession>
<gene>
    <name evidence="2" type="ORF">FHT01_000959</name>
</gene>
<protein>
    <submittedName>
        <fullName evidence="2">Osmotically-inducible protein OsmY</fullName>
    </submittedName>
</protein>
<evidence type="ECO:0000313" key="2">
    <source>
        <dbReference type="EMBL" id="NIJ23417.1"/>
    </source>
</evidence>
<sequence length="217" mass="23864">MATDGDIKRDVEAELKWDPDIDATDIGVSVKDGVVTLTGFVRSYSQKYEAERAAKKVKGVRGVANDIEVKLPSLNERADPEIARDAVEALARELPYSSQHIKVTARNGWITLEGSVDWKFQSQRAEDAVRRIKGLKGVINSIKVKPLVSPTEVKGKIEDALKRAATLDAQRITVEASGGDVILRGTVRSWAERKEAERAAWRAPGVSHVDNRITIVP</sequence>
<evidence type="ECO:0000259" key="1">
    <source>
        <dbReference type="PROSITE" id="PS50914"/>
    </source>
</evidence>
<dbReference type="PROSITE" id="PS50914">
    <property type="entry name" value="BON"/>
    <property type="match status" value="3"/>
</dbReference>
<organism evidence="2 3">
    <name type="scientific">Sphingomonas japonica</name>
    <dbReference type="NCBI Taxonomy" id="511662"/>
    <lineage>
        <taxon>Bacteria</taxon>
        <taxon>Pseudomonadati</taxon>
        <taxon>Pseudomonadota</taxon>
        <taxon>Alphaproteobacteria</taxon>
        <taxon>Sphingomonadales</taxon>
        <taxon>Sphingomonadaceae</taxon>
        <taxon>Sphingomonas</taxon>
    </lineage>
</organism>
<dbReference type="EMBL" id="JAASQP010000001">
    <property type="protein sequence ID" value="NIJ23417.1"/>
    <property type="molecule type" value="Genomic_DNA"/>
</dbReference>
<reference evidence="2 3" key="1">
    <citation type="submission" date="2020-03" db="EMBL/GenBank/DDBJ databases">
        <title>Genomic Encyclopedia of Type Strains, Phase IV (KMG-IV): sequencing the most valuable type-strain genomes for metagenomic binning, comparative biology and taxonomic classification.</title>
        <authorList>
            <person name="Goeker M."/>
        </authorList>
    </citation>
    <scope>NUCLEOTIDE SEQUENCE [LARGE SCALE GENOMIC DNA]</scope>
    <source>
        <strain evidence="2 3">DSM 22753</strain>
    </source>
</reference>
<name>A0ABX0U3R1_9SPHN</name>
<evidence type="ECO:0000313" key="3">
    <source>
        <dbReference type="Proteomes" id="UP000788153"/>
    </source>
</evidence>
<dbReference type="Pfam" id="PF04972">
    <property type="entry name" value="BON"/>
    <property type="match status" value="3"/>
</dbReference>
<feature type="domain" description="BON" evidence="1">
    <location>
        <begin position="3"/>
        <end position="71"/>
    </location>
</feature>
<feature type="domain" description="BON" evidence="1">
    <location>
        <begin position="78"/>
        <end position="146"/>
    </location>
</feature>